<proteinExistence type="predicted"/>
<accession>A0A915IC94</accession>
<protein>
    <submittedName>
        <fullName evidence="2">Uncharacterized protein</fullName>
    </submittedName>
</protein>
<dbReference type="WBParaSite" id="nRc.2.0.1.t11512-RA">
    <property type="protein sequence ID" value="nRc.2.0.1.t11512-RA"/>
    <property type="gene ID" value="nRc.2.0.1.g11512"/>
</dbReference>
<reference evidence="2" key="1">
    <citation type="submission" date="2022-11" db="UniProtKB">
        <authorList>
            <consortium name="WormBaseParasite"/>
        </authorList>
    </citation>
    <scope>IDENTIFICATION</scope>
</reference>
<name>A0A915IC94_ROMCU</name>
<dbReference type="AlphaFoldDB" id="A0A915IC94"/>
<dbReference type="Proteomes" id="UP000887565">
    <property type="component" value="Unplaced"/>
</dbReference>
<sequence length="373" mass="42531">MRKNPLIIPQKFNLSDALNISRVHKKSDKKSELALLASKVKEHQDEFPNFFDMIKKTSAQKLMLSFAVASEIQYLVIPGKRQSFEVGQILNVAKSKRGYRISIVFLPLRHFPIDKKAVERIYVNPKSVQPFNEFYDQNLPNNKSLVILRREVPRGAGRCCLSEVCNVRVIFHFNHNLKNPWNSQLSRNDKESLLLDFCSALHQAMLLIRLKIDPFTDKLPDTFITDLPKAALPIENAADSIDFDSADGSSSEISFPPSVATNKKKSLNGETERLVEMFESPDVLDLGRKILNDEFECERINSYKKKIKNGYFGFAIPREAVIFDDEQLDKVMEILRVIIDQSAQASNMPFVFEVLLPEFTSSLDELCQLLSAT</sequence>
<evidence type="ECO:0000313" key="2">
    <source>
        <dbReference type="WBParaSite" id="nRc.2.0.1.t11512-RA"/>
    </source>
</evidence>
<keyword evidence="1" id="KW-1185">Reference proteome</keyword>
<organism evidence="1 2">
    <name type="scientific">Romanomermis culicivorax</name>
    <name type="common">Nematode worm</name>
    <dbReference type="NCBI Taxonomy" id="13658"/>
    <lineage>
        <taxon>Eukaryota</taxon>
        <taxon>Metazoa</taxon>
        <taxon>Ecdysozoa</taxon>
        <taxon>Nematoda</taxon>
        <taxon>Enoplea</taxon>
        <taxon>Dorylaimia</taxon>
        <taxon>Mermithida</taxon>
        <taxon>Mermithoidea</taxon>
        <taxon>Mermithidae</taxon>
        <taxon>Romanomermis</taxon>
    </lineage>
</organism>
<evidence type="ECO:0000313" key="1">
    <source>
        <dbReference type="Proteomes" id="UP000887565"/>
    </source>
</evidence>